<protein>
    <submittedName>
        <fullName evidence="1">Uncharacterized protein</fullName>
    </submittedName>
</protein>
<keyword evidence="2" id="KW-1185">Reference proteome</keyword>
<accession>A0ACC0BSV1</accession>
<sequence length="270" mass="30707">MIKRIRVLKSFVVSNNIKKNKVIIIIGVTKTGKSRLSIDLVTRFPIEIINSDKIQVYKGLDIVNNKGPISERLGMPHHLMGQVEQDVDYSSVDFCRNTIAIIETILKSNRVPIIVGVPRLIYLKSIDQMADYNRGVRRAIGVLEIHEYFLSEAKLDNTRKDALLASSIEKIKENTYVLTRSQLLKIFDATSALEKIGEMANRAPNEVLWQPCMELHYKSLEQHNNLIAFNIAWIPPQTENKRHPIKRRRLQSTGKNGSGAKSTRDSSTVF</sequence>
<reference evidence="2" key="1">
    <citation type="journal article" date="2023" name="Nat. Plants">
        <title>Single-cell RNA sequencing provides a high-resolution roadmap for understanding the multicellular compartmentation of specialized metabolism.</title>
        <authorList>
            <person name="Sun S."/>
            <person name="Shen X."/>
            <person name="Li Y."/>
            <person name="Li Y."/>
            <person name="Wang S."/>
            <person name="Li R."/>
            <person name="Zhang H."/>
            <person name="Shen G."/>
            <person name="Guo B."/>
            <person name="Wei J."/>
            <person name="Xu J."/>
            <person name="St-Pierre B."/>
            <person name="Chen S."/>
            <person name="Sun C."/>
        </authorList>
    </citation>
    <scope>NUCLEOTIDE SEQUENCE [LARGE SCALE GENOMIC DNA]</scope>
</reference>
<organism evidence="1 2">
    <name type="scientific">Catharanthus roseus</name>
    <name type="common">Madagascar periwinkle</name>
    <name type="synonym">Vinca rosea</name>
    <dbReference type="NCBI Taxonomy" id="4058"/>
    <lineage>
        <taxon>Eukaryota</taxon>
        <taxon>Viridiplantae</taxon>
        <taxon>Streptophyta</taxon>
        <taxon>Embryophyta</taxon>
        <taxon>Tracheophyta</taxon>
        <taxon>Spermatophyta</taxon>
        <taxon>Magnoliopsida</taxon>
        <taxon>eudicotyledons</taxon>
        <taxon>Gunneridae</taxon>
        <taxon>Pentapetalae</taxon>
        <taxon>asterids</taxon>
        <taxon>lamiids</taxon>
        <taxon>Gentianales</taxon>
        <taxon>Apocynaceae</taxon>
        <taxon>Rauvolfioideae</taxon>
        <taxon>Vinceae</taxon>
        <taxon>Catharanthinae</taxon>
        <taxon>Catharanthus</taxon>
    </lineage>
</organism>
<evidence type="ECO:0000313" key="2">
    <source>
        <dbReference type="Proteomes" id="UP001060085"/>
    </source>
</evidence>
<comment type="caution">
    <text evidence="1">The sequence shown here is derived from an EMBL/GenBank/DDBJ whole genome shotgun (WGS) entry which is preliminary data.</text>
</comment>
<proteinExistence type="predicted"/>
<evidence type="ECO:0000313" key="1">
    <source>
        <dbReference type="EMBL" id="KAI5675662.1"/>
    </source>
</evidence>
<name>A0ACC0BSV1_CATRO</name>
<gene>
    <name evidence="1" type="ORF">M9H77_06612</name>
</gene>
<dbReference type="Proteomes" id="UP001060085">
    <property type="component" value="Linkage Group LG02"/>
</dbReference>
<dbReference type="EMBL" id="CM044702">
    <property type="protein sequence ID" value="KAI5675662.1"/>
    <property type="molecule type" value="Genomic_DNA"/>
</dbReference>